<evidence type="ECO:0000313" key="1">
    <source>
        <dbReference type="EMBL" id="KAF9586468.1"/>
    </source>
</evidence>
<dbReference type="AlphaFoldDB" id="A0A9P6G3B9"/>
<evidence type="ECO:0000313" key="2">
    <source>
        <dbReference type="Proteomes" id="UP000780801"/>
    </source>
</evidence>
<comment type="caution">
    <text evidence="1">The sequence shown here is derived from an EMBL/GenBank/DDBJ whole genome shotgun (WGS) entry which is preliminary data.</text>
</comment>
<reference evidence="1" key="1">
    <citation type="journal article" date="2020" name="Fungal Divers.">
        <title>Resolving the Mortierellaceae phylogeny through synthesis of multi-gene phylogenetics and phylogenomics.</title>
        <authorList>
            <person name="Vandepol N."/>
            <person name="Liber J."/>
            <person name="Desiro A."/>
            <person name="Na H."/>
            <person name="Kennedy M."/>
            <person name="Barry K."/>
            <person name="Grigoriev I.V."/>
            <person name="Miller A.N."/>
            <person name="O'Donnell K."/>
            <person name="Stajich J.E."/>
            <person name="Bonito G."/>
        </authorList>
    </citation>
    <scope>NUCLEOTIDE SEQUENCE</scope>
    <source>
        <strain evidence="1">KOD1015</strain>
    </source>
</reference>
<name>A0A9P6G3B9_9FUNG</name>
<proteinExistence type="predicted"/>
<accession>A0A9P6G3B9</accession>
<dbReference type="Proteomes" id="UP000780801">
    <property type="component" value="Unassembled WGS sequence"/>
</dbReference>
<gene>
    <name evidence="1" type="ORF">BGW38_004364</name>
</gene>
<organism evidence="1 2">
    <name type="scientific">Lunasporangiospora selenospora</name>
    <dbReference type="NCBI Taxonomy" id="979761"/>
    <lineage>
        <taxon>Eukaryota</taxon>
        <taxon>Fungi</taxon>
        <taxon>Fungi incertae sedis</taxon>
        <taxon>Mucoromycota</taxon>
        <taxon>Mortierellomycotina</taxon>
        <taxon>Mortierellomycetes</taxon>
        <taxon>Mortierellales</taxon>
        <taxon>Mortierellaceae</taxon>
        <taxon>Lunasporangiospora</taxon>
    </lineage>
</organism>
<keyword evidence="2" id="KW-1185">Reference proteome</keyword>
<dbReference type="EMBL" id="JAABOA010000028">
    <property type="protein sequence ID" value="KAF9586468.1"/>
    <property type="molecule type" value="Genomic_DNA"/>
</dbReference>
<sequence>MIAATCLASPVPLDPQEIASSDPTLVDPKLISKEGNNLSLEKREEPSVSVRTTIWLTGTTYYVSGINWTPRATVQTFVEGWDREPHTREWNRYTADQNGAFSFEHFEGYEPSEHGQLQLYTIDSVTGKRSGTSIRVP</sequence>
<protein>
    <submittedName>
        <fullName evidence="1">Uncharacterized protein</fullName>
    </submittedName>
</protein>